<name>A0ABS1JMU6_9BURK</name>
<evidence type="ECO:0000313" key="2">
    <source>
        <dbReference type="EMBL" id="MBL0425451.1"/>
    </source>
</evidence>
<dbReference type="Gene3D" id="2.60.40.1890">
    <property type="entry name" value="PCu(A)C copper chaperone"/>
    <property type="match status" value="1"/>
</dbReference>
<dbReference type="PANTHER" id="PTHR36302:SF1">
    <property type="entry name" value="COPPER CHAPERONE PCU(A)C"/>
    <property type="match status" value="1"/>
</dbReference>
<dbReference type="InterPro" id="IPR007410">
    <property type="entry name" value="LpqE-like"/>
</dbReference>
<dbReference type="EMBL" id="JAEQND010000005">
    <property type="protein sequence ID" value="MBL0425451.1"/>
    <property type="molecule type" value="Genomic_DNA"/>
</dbReference>
<dbReference type="PANTHER" id="PTHR36302">
    <property type="entry name" value="BLR7088 PROTEIN"/>
    <property type="match status" value="1"/>
</dbReference>
<sequence>MTKLFASLLLAGAALSAQAASAPVTVQGAWARPIVPGQQSSGAYMTLVASEPLTLLGGESPAAGIVEIHQMKMEGDIMKMRAAENLPLVPGKPLQLAPGGYHFMLMDLQDPFKAGSQIPFTLRFRDAKGKVSTVQLRLPVQRVAPHDAHR</sequence>
<evidence type="ECO:0000313" key="3">
    <source>
        <dbReference type="Proteomes" id="UP000622707"/>
    </source>
</evidence>
<dbReference type="InterPro" id="IPR058248">
    <property type="entry name" value="Lxx211020-like"/>
</dbReference>
<keyword evidence="1" id="KW-0732">Signal</keyword>
<proteinExistence type="predicted"/>
<gene>
    <name evidence="2" type="ORF">JI746_10060</name>
</gene>
<reference evidence="2 3" key="1">
    <citation type="journal article" date="2017" name="Int. J. Syst. Evol. Microbiol.">
        <title>Ramlibacter alkalitolerans sp. nov., alkali-tolerant bacterium isolated from soil of ginseng.</title>
        <authorList>
            <person name="Lee D.H."/>
            <person name="Cha C.J."/>
        </authorList>
    </citation>
    <scope>NUCLEOTIDE SEQUENCE [LARGE SCALE GENOMIC DNA]</scope>
    <source>
        <strain evidence="2 3">KACC 19305</strain>
    </source>
</reference>
<protein>
    <submittedName>
        <fullName evidence="2">Copper chaperone PCu(A)C</fullName>
    </submittedName>
</protein>
<feature type="chain" id="PRO_5045480483" evidence="1">
    <location>
        <begin position="20"/>
        <end position="150"/>
    </location>
</feature>
<feature type="signal peptide" evidence="1">
    <location>
        <begin position="1"/>
        <end position="19"/>
    </location>
</feature>
<organism evidence="2 3">
    <name type="scientific">Ramlibacter alkalitolerans</name>
    <dbReference type="NCBI Taxonomy" id="2039631"/>
    <lineage>
        <taxon>Bacteria</taxon>
        <taxon>Pseudomonadati</taxon>
        <taxon>Pseudomonadota</taxon>
        <taxon>Betaproteobacteria</taxon>
        <taxon>Burkholderiales</taxon>
        <taxon>Comamonadaceae</taxon>
        <taxon>Ramlibacter</taxon>
    </lineage>
</organism>
<keyword evidence="3" id="KW-1185">Reference proteome</keyword>
<comment type="caution">
    <text evidence="2">The sequence shown here is derived from an EMBL/GenBank/DDBJ whole genome shotgun (WGS) entry which is preliminary data.</text>
</comment>
<evidence type="ECO:0000256" key="1">
    <source>
        <dbReference type="SAM" id="SignalP"/>
    </source>
</evidence>
<dbReference type="Pfam" id="PF04314">
    <property type="entry name" value="PCuAC"/>
    <property type="match status" value="1"/>
</dbReference>
<dbReference type="RefSeq" id="WP_201689060.1">
    <property type="nucleotide sequence ID" value="NZ_JAEQND010000005.1"/>
</dbReference>
<dbReference type="InterPro" id="IPR036182">
    <property type="entry name" value="PCuAC_sf"/>
</dbReference>
<dbReference type="Proteomes" id="UP000622707">
    <property type="component" value="Unassembled WGS sequence"/>
</dbReference>
<dbReference type="SUPFAM" id="SSF110087">
    <property type="entry name" value="DR1885-like metal-binding protein"/>
    <property type="match status" value="1"/>
</dbReference>
<accession>A0ABS1JMU6</accession>